<accession>A0ABR0ECZ2</accession>
<feature type="region of interest" description="Disordered" evidence="1">
    <location>
        <begin position="491"/>
        <end position="527"/>
    </location>
</feature>
<feature type="compositionally biased region" description="Basic and acidic residues" evidence="1">
    <location>
        <begin position="364"/>
        <end position="377"/>
    </location>
</feature>
<dbReference type="Proteomes" id="UP001305779">
    <property type="component" value="Unassembled WGS sequence"/>
</dbReference>
<feature type="compositionally biased region" description="Low complexity" evidence="1">
    <location>
        <begin position="268"/>
        <end position="286"/>
    </location>
</feature>
<evidence type="ECO:0000313" key="3">
    <source>
        <dbReference type="EMBL" id="KAK4499121.1"/>
    </source>
</evidence>
<keyword evidence="4" id="KW-1185">Reference proteome</keyword>
<feature type="region of interest" description="Disordered" evidence="1">
    <location>
        <begin position="1"/>
        <end position="172"/>
    </location>
</feature>
<dbReference type="InterPro" id="IPR053029">
    <property type="entry name" value="RNA_pol_I-specific_init_factor"/>
</dbReference>
<proteinExistence type="predicted"/>
<feature type="compositionally biased region" description="Basic and acidic residues" evidence="1">
    <location>
        <begin position="7"/>
        <end position="24"/>
    </location>
</feature>
<dbReference type="EMBL" id="JAXOVC010000007">
    <property type="protein sequence ID" value="KAK4499121.1"/>
    <property type="molecule type" value="Genomic_DNA"/>
</dbReference>
<dbReference type="PANTHER" id="PTHR28244">
    <property type="entry name" value="RNA POLYMERASE I-SPECIFIC TRANSCRIPTION INITIATION FACTOR RRN11"/>
    <property type="match status" value="1"/>
</dbReference>
<feature type="compositionally biased region" description="Acidic residues" evidence="1">
    <location>
        <begin position="99"/>
        <end position="127"/>
    </location>
</feature>
<evidence type="ECO:0000256" key="1">
    <source>
        <dbReference type="SAM" id="MobiDB-lite"/>
    </source>
</evidence>
<organism evidence="3 4">
    <name type="scientific">Zasmidium cellare</name>
    <name type="common">Wine cellar mold</name>
    <name type="synonym">Racodium cellare</name>
    <dbReference type="NCBI Taxonomy" id="395010"/>
    <lineage>
        <taxon>Eukaryota</taxon>
        <taxon>Fungi</taxon>
        <taxon>Dikarya</taxon>
        <taxon>Ascomycota</taxon>
        <taxon>Pezizomycotina</taxon>
        <taxon>Dothideomycetes</taxon>
        <taxon>Dothideomycetidae</taxon>
        <taxon>Mycosphaerellales</taxon>
        <taxon>Mycosphaerellaceae</taxon>
        <taxon>Zasmidium</taxon>
    </lineage>
</organism>
<feature type="region of interest" description="Disordered" evidence="1">
    <location>
        <begin position="204"/>
        <end position="227"/>
    </location>
</feature>
<gene>
    <name evidence="3" type="ORF">PRZ48_009633</name>
</gene>
<feature type="region of interest" description="Disordered" evidence="1">
    <location>
        <begin position="239"/>
        <end position="384"/>
    </location>
</feature>
<dbReference type="InterPro" id="IPR029178">
    <property type="entry name" value="Ecm11_C"/>
</dbReference>
<protein>
    <recommendedName>
        <fullName evidence="2">Extracellular mutant protein 11 C-terminal domain-containing protein</fullName>
    </recommendedName>
</protein>
<feature type="compositionally biased region" description="Polar residues" evidence="1">
    <location>
        <begin position="252"/>
        <end position="266"/>
    </location>
</feature>
<name>A0ABR0ECZ2_ZASCE</name>
<dbReference type="Pfam" id="PF15463">
    <property type="entry name" value="ECM11"/>
    <property type="match status" value="1"/>
</dbReference>
<comment type="caution">
    <text evidence="3">The sequence shown here is derived from an EMBL/GenBank/DDBJ whole genome shotgun (WGS) entry which is preliminary data.</text>
</comment>
<reference evidence="3 4" key="1">
    <citation type="journal article" date="2023" name="G3 (Bethesda)">
        <title>A chromosome-level genome assembly of Zasmidium syzygii isolated from banana leaves.</title>
        <authorList>
            <person name="van Westerhoven A.C."/>
            <person name="Mehrabi R."/>
            <person name="Talebi R."/>
            <person name="Steentjes M.B.F."/>
            <person name="Corcolon B."/>
            <person name="Chong P.A."/>
            <person name="Kema G.H.J."/>
            <person name="Seidl M.F."/>
        </authorList>
    </citation>
    <scope>NUCLEOTIDE SEQUENCE [LARGE SCALE GENOMIC DNA]</scope>
    <source>
        <strain evidence="3 4">P124</strain>
    </source>
</reference>
<dbReference type="PANTHER" id="PTHR28244:SF1">
    <property type="entry name" value="RNA POLYMERASE I-SPECIFIC TRANSCRIPTION INITIATION FACTOR RRN11"/>
    <property type="match status" value="1"/>
</dbReference>
<sequence length="527" mass="58264">MTSRPRGMVDHVRGKNAQEVKSQKSNDFLNSLKMDTKAAKNGTSANMTAPRNHRTNIKQEFARGADDNGQGLPFYGTNASSIDESDTSGQTRHDHQPIEVDENVEEEGGESAEVNPDEDGSGEDSPDDEHAQRQPRNTTRQVDWLPHVDGDTYPGTTTDPTVPSDTNRNRQDVEAVPVDPAYRAMQIRSRGAGTRVGFLHNEQAHRDRQQQPLQHHGTFAQSHGQRPIPTDVNDLVGDLNEGFSFGPATMRPVQSSHHTAQQTPASKNAPHAQAANPANPSNAAQQGSVRDENQAPAMDRQQRPAQDVPRPITPQIPSKSANPQPKARRKSGQPPPVAPSTHIQPPQAIGSNRGAGKLRPVQMPREEPATEPARDPEPAMEPDTDYSLSTLYSMEFDDIHQQSFDFDPNAGEFKFPDNVATNDLSQKLNVIGKMSPDIQGSFFASLDIETWEEAGDWFLQRFSGLTKQLKDNRRQKRKQVQILEEEIRNRHDAVSKKQKTTIDALSEMKESGGKVLQGTPKKARKSK</sequence>
<evidence type="ECO:0000259" key="2">
    <source>
        <dbReference type="Pfam" id="PF15463"/>
    </source>
</evidence>
<evidence type="ECO:0000313" key="4">
    <source>
        <dbReference type="Proteomes" id="UP001305779"/>
    </source>
</evidence>
<feature type="compositionally biased region" description="Polar residues" evidence="1">
    <location>
        <begin position="77"/>
        <end position="90"/>
    </location>
</feature>
<feature type="compositionally biased region" description="Low complexity" evidence="1">
    <location>
        <begin position="151"/>
        <end position="163"/>
    </location>
</feature>
<feature type="domain" description="Extracellular mutant protein 11 C-terminal" evidence="2">
    <location>
        <begin position="385"/>
        <end position="516"/>
    </location>
</feature>